<keyword evidence="2" id="KW-1185">Reference proteome</keyword>
<organism evidence="1 2">
    <name type="scientific">Zingiber officinale</name>
    <name type="common">Ginger</name>
    <name type="synonym">Amomum zingiber</name>
    <dbReference type="NCBI Taxonomy" id="94328"/>
    <lineage>
        <taxon>Eukaryota</taxon>
        <taxon>Viridiplantae</taxon>
        <taxon>Streptophyta</taxon>
        <taxon>Embryophyta</taxon>
        <taxon>Tracheophyta</taxon>
        <taxon>Spermatophyta</taxon>
        <taxon>Magnoliopsida</taxon>
        <taxon>Liliopsida</taxon>
        <taxon>Zingiberales</taxon>
        <taxon>Zingiberaceae</taxon>
        <taxon>Zingiber</taxon>
    </lineage>
</organism>
<evidence type="ECO:0000313" key="2">
    <source>
        <dbReference type="Proteomes" id="UP000734854"/>
    </source>
</evidence>
<evidence type="ECO:0000313" key="1">
    <source>
        <dbReference type="EMBL" id="KAG6536513.1"/>
    </source>
</evidence>
<dbReference type="Proteomes" id="UP000734854">
    <property type="component" value="Unassembled WGS sequence"/>
</dbReference>
<sequence>MAEYHIGWIIGNGKIKLWAGICVNFERYGLTLRIILGNDAKHRGNPGLSSYGFIVRDFNGHVIRAMHGIIDSMVALHIIGLLLEANAAADHLANRAPFHFEDIILFSHNINKELYGICKLDKIEGGAASGGGASVDYWEDVVELLVKLGLVFGLPLGVADFHEFSWQKDVEGICLE</sequence>
<reference evidence="1 2" key="1">
    <citation type="submission" date="2020-08" db="EMBL/GenBank/DDBJ databases">
        <title>Plant Genome Project.</title>
        <authorList>
            <person name="Zhang R.-G."/>
        </authorList>
    </citation>
    <scope>NUCLEOTIDE SEQUENCE [LARGE SCALE GENOMIC DNA]</scope>
    <source>
        <tissue evidence="1">Rhizome</tissue>
    </source>
</reference>
<dbReference type="AlphaFoldDB" id="A0A8J5IMV1"/>
<protein>
    <submittedName>
        <fullName evidence="1">Uncharacterized protein</fullName>
    </submittedName>
</protein>
<accession>A0A8J5IMV1</accession>
<comment type="caution">
    <text evidence="1">The sequence shown here is derived from an EMBL/GenBank/DDBJ whole genome shotgun (WGS) entry which is preliminary data.</text>
</comment>
<name>A0A8J5IMV1_ZINOF</name>
<proteinExistence type="predicted"/>
<gene>
    <name evidence="1" type="ORF">ZIOFF_001571</name>
</gene>
<dbReference type="EMBL" id="JACMSC010000001">
    <property type="protein sequence ID" value="KAG6536513.1"/>
    <property type="molecule type" value="Genomic_DNA"/>
</dbReference>